<feature type="signal peptide" evidence="1">
    <location>
        <begin position="1"/>
        <end position="16"/>
    </location>
</feature>
<proteinExistence type="predicted"/>
<dbReference type="KEGG" id="egl:EGR_05614"/>
<gene>
    <name evidence="2" type="ORF">EGR_05614</name>
</gene>
<dbReference type="GeneID" id="36341329"/>
<evidence type="ECO:0000256" key="1">
    <source>
        <dbReference type="SAM" id="SignalP"/>
    </source>
</evidence>
<dbReference type="AlphaFoldDB" id="W6UN40"/>
<organism evidence="2 3">
    <name type="scientific">Echinococcus granulosus</name>
    <name type="common">Hydatid tapeworm</name>
    <dbReference type="NCBI Taxonomy" id="6210"/>
    <lineage>
        <taxon>Eukaryota</taxon>
        <taxon>Metazoa</taxon>
        <taxon>Spiralia</taxon>
        <taxon>Lophotrochozoa</taxon>
        <taxon>Platyhelminthes</taxon>
        <taxon>Cestoda</taxon>
        <taxon>Eucestoda</taxon>
        <taxon>Cyclophyllidea</taxon>
        <taxon>Taeniidae</taxon>
        <taxon>Echinococcus</taxon>
        <taxon>Echinococcus granulosus group</taxon>
    </lineage>
</organism>
<reference evidence="2 3" key="1">
    <citation type="journal article" date="2013" name="Nat. Genet.">
        <title>The genome of the hydatid tapeworm Echinococcus granulosus.</title>
        <authorList>
            <person name="Zheng H."/>
            <person name="Zhang W."/>
            <person name="Zhang L."/>
            <person name="Zhang Z."/>
            <person name="Li J."/>
            <person name="Lu G."/>
            <person name="Zhu Y."/>
            <person name="Wang Y."/>
            <person name="Huang Y."/>
            <person name="Liu J."/>
            <person name="Kang H."/>
            <person name="Chen J."/>
            <person name="Wang L."/>
            <person name="Chen A."/>
            <person name="Yu S."/>
            <person name="Gao Z."/>
            <person name="Jin L."/>
            <person name="Gu W."/>
            <person name="Wang Z."/>
            <person name="Zhao L."/>
            <person name="Shi B."/>
            <person name="Wen H."/>
            <person name="Lin R."/>
            <person name="Jones M.K."/>
            <person name="Brejova B."/>
            <person name="Vinar T."/>
            <person name="Zhao G."/>
            <person name="McManus D.P."/>
            <person name="Chen Z."/>
            <person name="Zhou Y."/>
            <person name="Wang S."/>
        </authorList>
    </citation>
    <scope>NUCLEOTIDE SEQUENCE [LARGE SCALE GENOMIC DNA]</scope>
</reference>
<dbReference type="EMBL" id="APAU02000042">
    <property type="protein sequence ID" value="EUB59587.1"/>
    <property type="molecule type" value="Genomic_DNA"/>
</dbReference>
<evidence type="ECO:0000313" key="2">
    <source>
        <dbReference type="EMBL" id="EUB59587.1"/>
    </source>
</evidence>
<evidence type="ECO:0008006" key="4">
    <source>
        <dbReference type="Google" id="ProtNLM"/>
    </source>
</evidence>
<dbReference type="Proteomes" id="UP000019149">
    <property type="component" value="Unassembled WGS sequence"/>
</dbReference>
<comment type="caution">
    <text evidence="2">The sequence shown here is derived from an EMBL/GenBank/DDBJ whole genome shotgun (WGS) entry which is preliminary data.</text>
</comment>
<sequence>MAFHFCVLLMALPVLAGQGAVARLNITPGDPSLMNYFKWSLIQPTVLQLTWIPKELAGHVSKFILVSALPIPNHEPAEYRTEFISNGDSIIDELLPSTNYEFYILIPRKRSDPVYLKTEFTTGPAGGTISTSGSALKTAISGVLLLAMTLMFPWSRE</sequence>
<dbReference type="CTD" id="36341329"/>
<accession>W6UN40</accession>
<protein>
    <recommendedName>
        <fullName evidence="4">EG95</fullName>
    </recommendedName>
</protein>
<keyword evidence="1" id="KW-0732">Signal</keyword>
<name>W6UN40_ECHGR</name>
<evidence type="ECO:0000313" key="3">
    <source>
        <dbReference type="Proteomes" id="UP000019149"/>
    </source>
</evidence>
<feature type="chain" id="PRO_5004884973" description="EG95" evidence="1">
    <location>
        <begin position="17"/>
        <end position="157"/>
    </location>
</feature>
<dbReference type="RefSeq" id="XP_024350783.1">
    <property type="nucleotide sequence ID" value="XM_024494863.1"/>
</dbReference>
<keyword evidence="3" id="KW-1185">Reference proteome</keyword>